<gene>
    <name evidence="4" type="ORF">CHS0354_038660</name>
</gene>
<sequence length="151" mass="16946">MPIPQVDQRITEQITRHLCERQPKFGADLAAINIQRERDHGIPLYLLIKEVCTVTGNVHNSGVWASLNAIYDLPDDIDLFPARVSENPVSGGKVGRTFDCIIAKQFETLKKGDRYYYEKSENQEFTLGLCLNEVITGSQSVSLTTVYISKA</sequence>
<keyword evidence="3" id="KW-0325">Glycoprotein</keyword>
<reference evidence="4" key="3">
    <citation type="submission" date="2023-05" db="EMBL/GenBank/DDBJ databases">
        <authorList>
            <person name="Smith C.H."/>
        </authorList>
    </citation>
    <scope>NUCLEOTIDE SEQUENCE</scope>
    <source>
        <strain evidence="4">CHS0354</strain>
        <tissue evidence="4">Mantle</tissue>
    </source>
</reference>
<keyword evidence="5" id="KW-1185">Reference proteome</keyword>
<dbReference type="Proteomes" id="UP001195483">
    <property type="component" value="Unassembled WGS sequence"/>
</dbReference>
<dbReference type="GO" id="GO:0004601">
    <property type="term" value="F:peroxidase activity"/>
    <property type="evidence" value="ECO:0007669"/>
    <property type="project" value="InterPro"/>
</dbReference>
<protein>
    <submittedName>
        <fullName evidence="4">Uncharacterized protein</fullName>
    </submittedName>
</protein>
<evidence type="ECO:0000256" key="1">
    <source>
        <dbReference type="ARBA" id="ARBA00004613"/>
    </source>
</evidence>
<dbReference type="SUPFAM" id="SSF48113">
    <property type="entry name" value="Heme-dependent peroxidases"/>
    <property type="match status" value="1"/>
</dbReference>
<dbReference type="InterPro" id="IPR019791">
    <property type="entry name" value="Haem_peroxidase_animal"/>
</dbReference>
<dbReference type="PANTHER" id="PTHR11475:SF4">
    <property type="entry name" value="CHORION PEROXIDASE"/>
    <property type="match status" value="1"/>
</dbReference>
<dbReference type="Pfam" id="PF03098">
    <property type="entry name" value="An_peroxidase"/>
    <property type="match status" value="1"/>
</dbReference>
<reference evidence="4" key="2">
    <citation type="journal article" date="2021" name="Genome Biol. Evol.">
        <title>Developing a high-quality reference genome for a parasitic bivalve with doubly uniparental inheritance (Bivalvia: Unionida).</title>
        <authorList>
            <person name="Smith C.H."/>
        </authorList>
    </citation>
    <scope>NUCLEOTIDE SEQUENCE</scope>
    <source>
        <strain evidence="4">CHS0354</strain>
        <tissue evidence="4">Mantle</tissue>
    </source>
</reference>
<organism evidence="4 5">
    <name type="scientific">Potamilus streckersoni</name>
    <dbReference type="NCBI Taxonomy" id="2493646"/>
    <lineage>
        <taxon>Eukaryota</taxon>
        <taxon>Metazoa</taxon>
        <taxon>Spiralia</taxon>
        <taxon>Lophotrochozoa</taxon>
        <taxon>Mollusca</taxon>
        <taxon>Bivalvia</taxon>
        <taxon>Autobranchia</taxon>
        <taxon>Heteroconchia</taxon>
        <taxon>Palaeoheterodonta</taxon>
        <taxon>Unionida</taxon>
        <taxon>Unionoidea</taxon>
        <taxon>Unionidae</taxon>
        <taxon>Ambleminae</taxon>
        <taxon>Lampsilini</taxon>
        <taxon>Potamilus</taxon>
    </lineage>
</organism>
<evidence type="ECO:0000256" key="2">
    <source>
        <dbReference type="ARBA" id="ARBA00022525"/>
    </source>
</evidence>
<accession>A0AAE0T7E6</accession>
<dbReference type="GO" id="GO:0005576">
    <property type="term" value="C:extracellular region"/>
    <property type="evidence" value="ECO:0007669"/>
    <property type="project" value="UniProtKB-SubCell"/>
</dbReference>
<evidence type="ECO:0000313" key="4">
    <source>
        <dbReference type="EMBL" id="KAK3605225.1"/>
    </source>
</evidence>
<keyword evidence="2" id="KW-0964">Secreted</keyword>
<reference evidence="4" key="1">
    <citation type="journal article" date="2021" name="Genome Biol. Evol.">
        <title>A High-Quality Reference Genome for a Parasitic Bivalve with Doubly Uniparental Inheritance (Bivalvia: Unionida).</title>
        <authorList>
            <person name="Smith C.H."/>
        </authorList>
    </citation>
    <scope>NUCLEOTIDE SEQUENCE</scope>
    <source>
        <strain evidence="4">CHS0354</strain>
    </source>
</reference>
<dbReference type="GO" id="GO:0020037">
    <property type="term" value="F:heme binding"/>
    <property type="evidence" value="ECO:0007669"/>
    <property type="project" value="InterPro"/>
</dbReference>
<dbReference type="InterPro" id="IPR037120">
    <property type="entry name" value="Haem_peroxidase_sf_animal"/>
</dbReference>
<evidence type="ECO:0000256" key="3">
    <source>
        <dbReference type="ARBA" id="ARBA00023180"/>
    </source>
</evidence>
<dbReference type="AlphaFoldDB" id="A0AAE0T7E6"/>
<proteinExistence type="predicted"/>
<dbReference type="GO" id="GO:0006979">
    <property type="term" value="P:response to oxidative stress"/>
    <property type="evidence" value="ECO:0007669"/>
    <property type="project" value="InterPro"/>
</dbReference>
<dbReference type="Gene3D" id="1.10.640.10">
    <property type="entry name" value="Haem peroxidase domain superfamily, animal type"/>
    <property type="match status" value="1"/>
</dbReference>
<dbReference type="PANTHER" id="PTHR11475">
    <property type="entry name" value="OXIDASE/PEROXIDASE"/>
    <property type="match status" value="1"/>
</dbReference>
<evidence type="ECO:0000313" key="5">
    <source>
        <dbReference type="Proteomes" id="UP001195483"/>
    </source>
</evidence>
<dbReference type="EMBL" id="JAEAOA010002243">
    <property type="protein sequence ID" value="KAK3605225.1"/>
    <property type="molecule type" value="Genomic_DNA"/>
</dbReference>
<dbReference type="InterPro" id="IPR010255">
    <property type="entry name" value="Haem_peroxidase_sf"/>
</dbReference>
<comment type="caution">
    <text evidence="4">The sequence shown here is derived from an EMBL/GenBank/DDBJ whole genome shotgun (WGS) entry which is preliminary data.</text>
</comment>
<dbReference type="PROSITE" id="PS50292">
    <property type="entry name" value="PEROXIDASE_3"/>
    <property type="match status" value="1"/>
</dbReference>
<comment type="subcellular location">
    <subcellularLocation>
        <location evidence="1">Secreted</location>
    </subcellularLocation>
</comment>
<name>A0AAE0T7E6_9BIVA</name>